<dbReference type="Pfam" id="PF13401">
    <property type="entry name" value="AAA_22"/>
    <property type="match status" value="1"/>
</dbReference>
<protein>
    <submittedName>
        <fullName evidence="5">BTAD domain-containing putative transcriptional regulator</fullName>
    </submittedName>
</protein>
<evidence type="ECO:0000256" key="1">
    <source>
        <dbReference type="ARBA" id="ARBA00005820"/>
    </source>
</evidence>
<keyword evidence="2" id="KW-0238">DNA-binding</keyword>
<evidence type="ECO:0000259" key="4">
    <source>
        <dbReference type="SMART" id="SM01043"/>
    </source>
</evidence>
<dbReference type="PANTHER" id="PTHR47691">
    <property type="entry name" value="REGULATOR-RELATED"/>
    <property type="match status" value="1"/>
</dbReference>
<feature type="domain" description="OmpR/PhoB-type" evidence="3">
    <location>
        <begin position="24"/>
        <end position="94"/>
    </location>
</feature>
<dbReference type="InterPro" id="IPR027417">
    <property type="entry name" value="P-loop_NTPase"/>
</dbReference>
<dbReference type="EMBL" id="JAPWIE010000005">
    <property type="protein sequence ID" value="MCZ4551885.1"/>
    <property type="molecule type" value="Genomic_DNA"/>
</dbReference>
<dbReference type="InterPro" id="IPR005158">
    <property type="entry name" value="BTAD"/>
</dbReference>
<evidence type="ECO:0000313" key="6">
    <source>
        <dbReference type="Proteomes" id="UP001067235"/>
    </source>
</evidence>
<reference evidence="5" key="1">
    <citation type="submission" date="2022-12" db="EMBL/GenBank/DDBJ databases">
        <authorList>
            <person name="Krivoruchko A.V."/>
            <person name="Elkin A."/>
        </authorList>
    </citation>
    <scope>NUCLEOTIDE SEQUENCE</scope>
    <source>
        <strain evidence="5">IEGM 1388</strain>
    </source>
</reference>
<dbReference type="SMART" id="SM01043">
    <property type="entry name" value="BTAD"/>
    <property type="match status" value="1"/>
</dbReference>
<evidence type="ECO:0000259" key="3">
    <source>
        <dbReference type="SMART" id="SM00862"/>
    </source>
</evidence>
<dbReference type="RefSeq" id="WP_301572767.1">
    <property type="nucleotide sequence ID" value="NZ_JAPWIE010000005.1"/>
</dbReference>
<sequence length="1077" mass="115704">MPVQVAPIVGLLGPVSIVDRNGQMRPVPGIRARRLLALLALTPGSQRSQSALIDGVWGDDLPRSPQSALHTQISRLRPLLPDGAIEAGPLGYRLTLPADAIDVFAAQSLLAEGSGEALRAASVLWRGEPGDDLGDDDLARTVRQTAARISGDLDDHRSRKALADGDFETARALAQARCDADPLDEAAHATLIRALSQLGRGGEALAVFARLRRTLSTELGADPGPELLALHQEVLEQKGQGAAASRPTVKAVGLSSEPNALLGRDLDVQNICDLLKKSRVVTVQGPGGAGKTRIANRIGHLVAEEAAAVYFVELASVRGDDDVLAAVAATLGVGESDVSAGGRPKAVYSDLRTRLADALTTDTLVILDNCEHVIDAAAAITADLIAAVDTVRVLTTSRSPLALTAEAVYELPPLPIDETGSAATDLFEARAHAIRPGVVTETALVAKLCRSLDGLPLAIELAAARVRTLSVQEIYDGLSARFSLLRGGGRSSPTRHRTLHAVIEWSWALLDEPARVALQQLCRFPGGFSREAAAAVTGLSGPDLDDNLEALVNQSLLSVVEAGTVRYRMLETVREFGEEKLVAAGMSYVIDAAMTRWATDHARNLLSPFLTGRQALAMSALAADSDNFVWVLRRSLDPDLPRRPTGWAQAAVTIFAGVAGFWAVRGLHAEVAAWGPRLVNALHNAPQDSAGMDDSEREIWQMAYVFAGSHMLFDPHDLRSLARARVRLRELYRSDRYLDMPMDFVSSIALSRSPISAMRSLVAGRGSDNALVRAVAVTLSSNLRENLGDLDGAMRDAQTTYELARERGDEWSMAVAEIEIGGILGQSADYVSASRHYREAVQTLAGIGADQDSRQTMGYVVGALIGDGQLEEARRTFDDFARGWRPRDPDPREQPEITSGILLCAAELAHADGDALLEVELFTRAANYLIAELSFPRQDPSGCLALCAALAGLVRADHVDGVAPLVERLLEYLDYMFGKVQAADIPQAGSMSLCLGALLCLRQPGSEDGARLLLLSRRLRGRRDYPALRDLDRDAAELSGLSAPVWQRIESEVANHSRRQASRDLVEITNRTVREHF</sequence>
<dbReference type="SMART" id="SM00862">
    <property type="entry name" value="Trans_reg_C"/>
    <property type="match status" value="1"/>
</dbReference>
<dbReference type="SUPFAM" id="SSF52540">
    <property type="entry name" value="P-loop containing nucleoside triphosphate hydrolases"/>
    <property type="match status" value="1"/>
</dbReference>
<dbReference type="InterPro" id="IPR049945">
    <property type="entry name" value="AAA_22"/>
</dbReference>
<dbReference type="Pfam" id="PF25872">
    <property type="entry name" value="HTH_77"/>
    <property type="match status" value="1"/>
</dbReference>
<dbReference type="InterPro" id="IPR016032">
    <property type="entry name" value="Sig_transdc_resp-reg_C-effctor"/>
</dbReference>
<dbReference type="Gene3D" id="1.10.10.10">
    <property type="entry name" value="Winged helix-like DNA-binding domain superfamily/Winged helix DNA-binding domain"/>
    <property type="match status" value="1"/>
</dbReference>
<comment type="similarity">
    <text evidence="1">Belongs to the AfsR/DnrI/RedD regulatory family.</text>
</comment>
<dbReference type="Pfam" id="PF03704">
    <property type="entry name" value="BTAD"/>
    <property type="match status" value="1"/>
</dbReference>
<dbReference type="InterPro" id="IPR011990">
    <property type="entry name" value="TPR-like_helical_dom_sf"/>
</dbReference>
<accession>A0ABT4MXZ2</accession>
<dbReference type="InterPro" id="IPR058852">
    <property type="entry name" value="HTH_77"/>
</dbReference>
<gene>
    <name evidence="5" type="ORF">O4213_17985</name>
</gene>
<dbReference type="Proteomes" id="UP001067235">
    <property type="component" value="Unassembled WGS sequence"/>
</dbReference>
<dbReference type="PANTHER" id="PTHR47691:SF3">
    <property type="entry name" value="HTH-TYPE TRANSCRIPTIONAL REGULATOR RV0890C-RELATED"/>
    <property type="match status" value="1"/>
</dbReference>
<proteinExistence type="inferred from homology"/>
<organism evidence="5 6">
    <name type="scientific">Gordonia rubripertincta</name>
    <name type="common">Rhodococcus corallinus</name>
    <dbReference type="NCBI Taxonomy" id="36822"/>
    <lineage>
        <taxon>Bacteria</taxon>
        <taxon>Bacillati</taxon>
        <taxon>Actinomycetota</taxon>
        <taxon>Actinomycetes</taxon>
        <taxon>Mycobacteriales</taxon>
        <taxon>Gordoniaceae</taxon>
        <taxon>Gordonia</taxon>
    </lineage>
</organism>
<dbReference type="SUPFAM" id="SSF46894">
    <property type="entry name" value="C-terminal effector domain of the bipartite response regulators"/>
    <property type="match status" value="1"/>
</dbReference>
<dbReference type="SUPFAM" id="SSF48452">
    <property type="entry name" value="TPR-like"/>
    <property type="match status" value="2"/>
</dbReference>
<dbReference type="InterPro" id="IPR001867">
    <property type="entry name" value="OmpR/PhoB-type_DNA-bd"/>
</dbReference>
<keyword evidence="6" id="KW-1185">Reference proteome</keyword>
<dbReference type="InterPro" id="IPR036388">
    <property type="entry name" value="WH-like_DNA-bd_sf"/>
</dbReference>
<evidence type="ECO:0000256" key="2">
    <source>
        <dbReference type="ARBA" id="ARBA00023125"/>
    </source>
</evidence>
<dbReference type="Gene3D" id="1.25.40.10">
    <property type="entry name" value="Tetratricopeptide repeat domain"/>
    <property type="match status" value="2"/>
</dbReference>
<dbReference type="Gene3D" id="3.40.50.300">
    <property type="entry name" value="P-loop containing nucleotide triphosphate hydrolases"/>
    <property type="match status" value="1"/>
</dbReference>
<name>A0ABT4MXZ2_GORRU</name>
<feature type="domain" description="Bacterial transcriptional activator" evidence="4">
    <location>
        <begin position="101"/>
        <end position="235"/>
    </location>
</feature>
<evidence type="ECO:0000313" key="5">
    <source>
        <dbReference type="EMBL" id="MCZ4551885.1"/>
    </source>
</evidence>
<comment type="caution">
    <text evidence="5">The sequence shown here is derived from an EMBL/GenBank/DDBJ whole genome shotgun (WGS) entry which is preliminary data.</text>
</comment>